<dbReference type="InterPro" id="IPR025329">
    <property type="entry name" value="DUF4235"/>
</dbReference>
<reference evidence="2" key="2">
    <citation type="submission" date="2019-10" db="EMBL/GenBank/DDBJ databases">
        <title>Draft genome sequence of Rhodococcus aetherivorans JCM 14343.</title>
        <authorList>
            <person name="Inoue D."/>
            <person name="Nakazawa M."/>
            <person name="Yamamoto N."/>
            <person name="Sei K."/>
            <person name="Ike M."/>
        </authorList>
    </citation>
    <scope>NUCLEOTIDE SEQUENCE</scope>
    <source>
        <strain evidence="2">JCM 14343</strain>
    </source>
</reference>
<keyword evidence="1" id="KW-0812">Transmembrane</keyword>
<evidence type="ECO:0000313" key="3">
    <source>
        <dbReference type="EMBL" id="UYF95869.1"/>
    </source>
</evidence>
<dbReference type="KEGG" id="rav:AAT18_19745"/>
<dbReference type="Proteomes" id="UP000325466">
    <property type="component" value="Unassembled WGS sequence"/>
</dbReference>
<dbReference type="EMBL" id="CP106982">
    <property type="protein sequence ID" value="UYF95869.1"/>
    <property type="molecule type" value="Genomic_DNA"/>
</dbReference>
<protein>
    <submittedName>
        <fullName evidence="3">DUF4235 domain-containing protein</fullName>
    </submittedName>
    <submittedName>
        <fullName evidence="2">Integral membrane protein</fullName>
    </submittedName>
</protein>
<evidence type="ECO:0000256" key="1">
    <source>
        <dbReference type="SAM" id="Phobius"/>
    </source>
</evidence>
<dbReference type="EMBL" id="BLAH01000197">
    <property type="protein sequence ID" value="GES40299.1"/>
    <property type="molecule type" value="Genomic_DNA"/>
</dbReference>
<organism evidence="3 5">
    <name type="scientific">Rhodococcus aetherivorans</name>
    <dbReference type="NCBI Taxonomy" id="191292"/>
    <lineage>
        <taxon>Bacteria</taxon>
        <taxon>Bacillati</taxon>
        <taxon>Actinomycetota</taxon>
        <taxon>Actinomycetes</taxon>
        <taxon>Mycobacteriales</taxon>
        <taxon>Nocardiaceae</taxon>
        <taxon>Rhodococcus</taxon>
    </lineage>
</organism>
<feature type="transmembrane region" description="Helical" evidence="1">
    <location>
        <begin position="46"/>
        <end position="69"/>
    </location>
</feature>
<keyword evidence="4" id="KW-1185">Reference proteome</keyword>
<dbReference type="Proteomes" id="UP001163947">
    <property type="component" value="Chromosome"/>
</dbReference>
<evidence type="ECO:0000313" key="2">
    <source>
        <dbReference type="EMBL" id="GES40299.1"/>
    </source>
</evidence>
<name>A0A059MLF4_9NOCA</name>
<sequence length="88" mass="9208">MKKALYRPVSLVVSSLAGVAAGMVFRKVWALGAGQDDPPEAMDSRFGWREVLVSAAVQGAIFGAVSAAANRASAVGFRRVTGTWPGKE</sequence>
<dbReference type="GeneID" id="83620545"/>
<keyword evidence="1" id="KW-1133">Transmembrane helix</keyword>
<dbReference type="Pfam" id="PF14019">
    <property type="entry name" value="DUF4235"/>
    <property type="match status" value="1"/>
</dbReference>
<evidence type="ECO:0000313" key="4">
    <source>
        <dbReference type="Proteomes" id="UP000325466"/>
    </source>
</evidence>
<reference evidence="3" key="3">
    <citation type="submission" date="2022-09" db="EMBL/GenBank/DDBJ databases">
        <title>The genome sequence of Rhodococcus aetherivorans N1.</title>
        <authorList>
            <person name="Jiang W."/>
        </authorList>
    </citation>
    <scope>NUCLEOTIDE SEQUENCE</scope>
    <source>
        <strain evidence="3">N1</strain>
    </source>
</reference>
<evidence type="ECO:0000313" key="5">
    <source>
        <dbReference type="Proteomes" id="UP001163947"/>
    </source>
</evidence>
<dbReference type="RefSeq" id="WP_006946450.1">
    <property type="nucleotide sequence ID" value="NZ_BAAAYP010000009.1"/>
</dbReference>
<reference evidence="2 4" key="1">
    <citation type="journal article" date="2018" name="Biodegradation">
        <title>1,4-Dioxane degradation characteristics of Rhodococcus aetherivorans JCM 14343.</title>
        <authorList>
            <person name="Inoue D."/>
            <person name="Tsunoda T."/>
            <person name="Yamamoto N."/>
            <person name="Ike M."/>
            <person name="Sei K."/>
        </authorList>
    </citation>
    <scope>NUCLEOTIDE SEQUENCE [LARGE SCALE GENOMIC DNA]</scope>
    <source>
        <strain evidence="2 4">JCM 14343</strain>
    </source>
</reference>
<proteinExistence type="predicted"/>
<dbReference type="AlphaFoldDB" id="A0A059MLF4"/>
<gene>
    <name evidence="3" type="ORF">OCS65_08970</name>
    <name evidence="2" type="ORF">RAJCM14343_5582</name>
</gene>
<accession>A0A059MLF4</accession>
<accession>N1MH32</accession>
<accession>A0A0F6VKZ7</accession>
<keyword evidence="1" id="KW-0472">Membrane</keyword>